<dbReference type="Proteomes" id="UP000078406">
    <property type="component" value="Unassembled WGS sequence"/>
</dbReference>
<dbReference type="PANTHER" id="PTHR46124:SF3">
    <property type="entry name" value="HYDROLASE"/>
    <property type="match status" value="1"/>
</dbReference>
<dbReference type="GO" id="GO:0005829">
    <property type="term" value="C:cytosol"/>
    <property type="evidence" value="ECO:0007669"/>
    <property type="project" value="TreeGrafter"/>
</dbReference>
<proteinExistence type="inferred from homology"/>
<reference evidence="5 6" key="1">
    <citation type="journal article" date="2016" name="Syst. Appl. Microbiol.">
        <title>Vibrio bivalvicida sp. nov., a novel larval pathogen for bivalve molluscs reared in a hatchery.</title>
        <authorList>
            <person name="Dubert J."/>
            <person name="Romalde J.L."/>
            <person name="Prado S."/>
            <person name="Barja J.L."/>
        </authorList>
    </citation>
    <scope>NUCLEOTIDE SEQUENCE [LARGE SCALE GENOMIC DNA]</scope>
    <source>
        <strain evidence="5 6">605</strain>
    </source>
</reference>
<evidence type="ECO:0000313" key="6">
    <source>
        <dbReference type="Proteomes" id="UP000078406"/>
    </source>
</evidence>
<evidence type="ECO:0000256" key="4">
    <source>
        <dbReference type="PIRSR" id="PIRSR005902-1"/>
    </source>
</evidence>
<dbReference type="GO" id="GO:0004536">
    <property type="term" value="F:DNA nuclease activity"/>
    <property type="evidence" value="ECO:0007669"/>
    <property type="project" value="InterPro"/>
</dbReference>
<feature type="binding site" evidence="4">
    <location>
        <position position="7"/>
    </location>
    <ligand>
        <name>a divalent metal cation</name>
        <dbReference type="ChEBI" id="CHEBI:60240"/>
        <label>1</label>
    </ligand>
</feature>
<evidence type="ECO:0000256" key="2">
    <source>
        <dbReference type="ARBA" id="ARBA00022723"/>
    </source>
</evidence>
<keyword evidence="3" id="KW-0378">Hydrolase</keyword>
<protein>
    <submittedName>
        <fullName evidence="5">Deoxyribonuclease</fullName>
    </submittedName>
</protein>
<evidence type="ECO:0000256" key="1">
    <source>
        <dbReference type="ARBA" id="ARBA00009275"/>
    </source>
</evidence>
<dbReference type="GO" id="GO:0046872">
    <property type="term" value="F:metal ion binding"/>
    <property type="evidence" value="ECO:0007669"/>
    <property type="project" value="UniProtKB-KW"/>
</dbReference>
<gene>
    <name evidence="5" type="ORF">APB76_20865</name>
</gene>
<dbReference type="RefSeq" id="WP_054962006.1">
    <property type="nucleotide sequence ID" value="NZ_LLEI02000090.1"/>
</dbReference>
<feature type="binding site" evidence="4">
    <location>
        <position position="154"/>
    </location>
    <ligand>
        <name>a divalent metal cation</name>
        <dbReference type="ChEBI" id="CHEBI:60240"/>
        <label>2</label>
    </ligand>
</feature>
<dbReference type="InterPro" id="IPR018228">
    <property type="entry name" value="DNase_TatD-rel_CS"/>
</dbReference>
<comment type="similarity">
    <text evidence="1">Belongs to the metallo-dependent hydrolases superfamily. TatD-type hydrolase family.</text>
</comment>
<dbReference type="PROSITE" id="PS01091">
    <property type="entry name" value="TATD_3"/>
    <property type="match status" value="1"/>
</dbReference>
<dbReference type="AlphaFoldDB" id="A0A177XU36"/>
<accession>A0A177XU36</accession>
<dbReference type="PIRSF" id="PIRSF005902">
    <property type="entry name" value="DNase_TatD"/>
    <property type="match status" value="1"/>
</dbReference>
<dbReference type="PROSITE" id="PS01137">
    <property type="entry name" value="TATD_1"/>
    <property type="match status" value="1"/>
</dbReference>
<dbReference type="EMBL" id="LLEI02000090">
    <property type="protein sequence ID" value="OAJ92131.1"/>
    <property type="molecule type" value="Genomic_DNA"/>
</dbReference>
<comment type="caution">
    <text evidence="5">The sequence shown here is derived from an EMBL/GenBank/DDBJ whole genome shotgun (WGS) entry which is preliminary data.</text>
</comment>
<feature type="binding site" evidence="4">
    <location>
        <position position="9"/>
    </location>
    <ligand>
        <name>a divalent metal cation</name>
        <dbReference type="ChEBI" id="CHEBI:60240"/>
        <label>1</label>
    </ligand>
</feature>
<feature type="binding site" evidence="4">
    <location>
        <position position="95"/>
    </location>
    <ligand>
        <name>a divalent metal cation</name>
        <dbReference type="ChEBI" id="CHEBI:60240"/>
        <label>1</label>
    </ligand>
</feature>
<dbReference type="InterPro" id="IPR032466">
    <property type="entry name" value="Metal_Hydrolase"/>
</dbReference>
<dbReference type="GO" id="GO:0016788">
    <property type="term" value="F:hydrolase activity, acting on ester bonds"/>
    <property type="evidence" value="ECO:0007669"/>
    <property type="project" value="InterPro"/>
</dbReference>
<dbReference type="FunFam" id="3.20.20.140:FF:000005">
    <property type="entry name" value="TatD family hydrolase"/>
    <property type="match status" value="1"/>
</dbReference>
<dbReference type="Pfam" id="PF01026">
    <property type="entry name" value="TatD_DNase"/>
    <property type="match status" value="1"/>
</dbReference>
<sequence length="257" mass="28893">MRLFDTHCHLDFDAFKPNLAAQIKLANQVGVERFVIPSIGPSNWNRLEQLAAQYSSIYYAVGIHPYFVDTDSHIYQEQLDELLSQNNEKCVAVGECGLDAMVKVDSQIQERVFIQQLELAQSYQLPIILHARKTHNRLLQLLKQYGFSQGGVLHGFSGSYQQAMQFVELGFYIGVGGVITYPRAKKTRQAVSQLPLECILLETDSPDMPLYGYQGNSNHPQMLAQILSCLALLKGIPEQTIAESVWKNSHSVFGLCE</sequence>
<dbReference type="PANTHER" id="PTHR46124">
    <property type="entry name" value="D-AMINOACYL-TRNA DEACYLASE"/>
    <property type="match status" value="1"/>
</dbReference>
<feature type="binding site" evidence="4">
    <location>
        <position position="204"/>
    </location>
    <ligand>
        <name>a divalent metal cation</name>
        <dbReference type="ChEBI" id="CHEBI:60240"/>
        <label>1</label>
    </ligand>
</feature>
<evidence type="ECO:0000313" key="5">
    <source>
        <dbReference type="EMBL" id="OAJ92131.1"/>
    </source>
</evidence>
<feature type="binding site" evidence="4">
    <location>
        <position position="130"/>
    </location>
    <ligand>
        <name>a divalent metal cation</name>
        <dbReference type="ChEBI" id="CHEBI:60240"/>
        <label>2</label>
    </ligand>
</feature>
<evidence type="ECO:0000256" key="3">
    <source>
        <dbReference type="ARBA" id="ARBA00022801"/>
    </source>
</evidence>
<keyword evidence="2 4" id="KW-0479">Metal-binding</keyword>
<organism evidence="5 6">
    <name type="scientific">Vibrio bivalvicida</name>
    <dbReference type="NCBI Taxonomy" id="1276888"/>
    <lineage>
        <taxon>Bacteria</taxon>
        <taxon>Pseudomonadati</taxon>
        <taxon>Pseudomonadota</taxon>
        <taxon>Gammaproteobacteria</taxon>
        <taxon>Vibrionales</taxon>
        <taxon>Vibrionaceae</taxon>
        <taxon>Vibrio</taxon>
        <taxon>Vibrio oreintalis group</taxon>
    </lineage>
</organism>
<dbReference type="InterPro" id="IPR015991">
    <property type="entry name" value="TatD/YcfH-like"/>
</dbReference>
<dbReference type="SUPFAM" id="SSF51556">
    <property type="entry name" value="Metallo-dependent hydrolases"/>
    <property type="match status" value="1"/>
</dbReference>
<name>A0A177XU36_9VIBR</name>
<dbReference type="Gene3D" id="3.20.20.140">
    <property type="entry name" value="Metal-dependent hydrolases"/>
    <property type="match status" value="1"/>
</dbReference>
<dbReference type="CDD" id="cd01310">
    <property type="entry name" value="TatD_DNAse"/>
    <property type="match status" value="1"/>
</dbReference>
<dbReference type="InterPro" id="IPR001130">
    <property type="entry name" value="TatD-like"/>
</dbReference>
<dbReference type="NCBIfam" id="TIGR00010">
    <property type="entry name" value="YchF/TatD family DNA exonuclease"/>
    <property type="match status" value="1"/>
</dbReference>